<comment type="caution">
    <text evidence="1">The sequence shown here is derived from an EMBL/GenBank/DDBJ whole genome shotgun (WGS) entry which is preliminary data.</text>
</comment>
<dbReference type="Gene3D" id="3.30.1870.10">
    <property type="entry name" value="EreA-like, domain 2"/>
    <property type="match status" value="1"/>
</dbReference>
<protein>
    <recommendedName>
        <fullName evidence="3">Erythromycin esterase</fullName>
    </recommendedName>
</protein>
<dbReference type="InterPro" id="IPR052036">
    <property type="entry name" value="Hydrolase/PRTase-associated"/>
</dbReference>
<name>A0A2B7YHU4_POLH7</name>
<dbReference type="CDD" id="cd14728">
    <property type="entry name" value="Ere-like"/>
    <property type="match status" value="1"/>
</dbReference>
<dbReference type="SUPFAM" id="SSF159501">
    <property type="entry name" value="EreA/ChaN-like"/>
    <property type="match status" value="1"/>
</dbReference>
<dbReference type="Proteomes" id="UP000224634">
    <property type="component" value="Unassembled WGS sequence"/>
</dbReference>
<evidence type="ECO:0000313" key="1">
    <source>
        <dbReference type="EMBL" id="PGH20442.1"/>
    </source>
</evidence>
<keyword evidence="2" id="KW-1185">Reference proteome</keyword>
<dbReference type="PIRSF" id="PIRSF036794">
    <property type="entry name" value="UCP_erythr_ester"/>
    <property type="match status" value="1"/>
</dbReference>
<dbReference type="Pfam" id="PF05139">
    <property type="entry name" value="Erythro_esteras"/>
    <property type="match status" value="1"/>
</dbReference>
<reference evidence="1 2" key="1">
    <citation type="submission" date="2017-10" db="EMBL/GenBank/DDBJ databases">
        <title>Comparative genomics in systemic dimorphic fungi from Ajellomycetaceae.</title>
        <authorList>
            <person name="Munoz J.F."/>
            <person name="Mcewen J.G."/>
            <person name="Clay O.K."/>
            <person name="Cuomo C.A."/>
        </authorList>
    </citation>
    <scope>NUCLEOTIDE SEQUENCE [LARGE SCALE GENOMIC DNA]</scope>
    <source>
        <strain evidence="1 2">UAMH7299</strain>
    </source>
</reference>
<dbReference type="PANTHER" id="PTHR31299:SF0">
    <property type="entry name" value="ESTERASE, PUTATIVE (AFU_ORTHOLOGUE AFUA_1G05850)-RELATED"/>
    <property type="match status" value="1"/>
</dbReference>
<dbReference type="InterPro" id="IPR007815">
    <property type="entry name" value="Emycin_Estase"/>
</dbReference>
<dbReference type="Gene3D" id="3.40.1660.10">
    <property type="entry name" value="EreA-like (biosynthetic domain)"/>
    <property type="match status" value="1"/>
</dbReference>
<dbReference type="STRING" id="1447883.A0A2B7YHU4"/>
<evidence type="ECO:0000313" key="2">
    <source>
        <dbReference type="Proteomes" id="UP000224634"/>
    </source>
</evidence>
<organism evidence="1 2">
    <name type="scientific">Polytolypa hystricis (strain UAMH7299)</name>
    <dbReference type="NCBI Taxonomy" id="1447883"/>
    <lineage>
        <taxon>Eukaryota</taxon>
        <taxon>Fungi</taxon>
        <taxon>Dikarya</taxon>
        <taxon>Ascomycota</taxon>
        <taxon>Pezizomycotina</taxon>
        <taxon>Eurotiomycetes</taxon>
        <taxon>Eurotiomycetidae</taxon>
        <taxon>Onygenales</taxon>
        <taxon>Onygenales incertae sedis</taxon>
        <taxon>Polytolypa</taxon>
    </lineage>
</organism>
<sequence length="449" mass="51124">MAAQITQLMKSAAKPLPPISDKSFGASFDHFGGYKVVLIGDGSHGTSEFYRARAEITKRLIEHHGFDTVAVEADWPDAEAIDRYVRQRPGVQAHIAGTSKEEPFQRFPTWMWRNIEVQDFVHWMRDYNAQKPKEQRAGFYGLDLYSMGTSIDAVIKYLNHVDPDMARLARQRYGCLQPWVEDPTQYGLASLTGRKATCDEKVVEMLRDLLHKRLEYSAREHDGEEFHSSEQNAYVIADAEAYYRAMYSSSADSWSLRDSHMFETLHRLLKSKPASSKAVVWAHNSHIGDARYTSMGTRRNELNVGQLCRQNLGRQHVALIGCGTHTGTVAAAHEWGDDVEIMNVKPSRPDSWEYLAHKTGIPSFLLELRPKNADQELLHACAQEPDRLERFIGVIYRPQTERVSHYSAAALADQFDSYVWFDRTSAVRRLEKKQPATPLGLDETYPFGL</sequence>
<dbReference type="AlphaFoldDB" id="A0A2B7YHU4"/>
<accession>A0A2B7YHU4</accession>
<dbReference type="InterPro" id="IPR014622">
    <property type="entry name" value="UCP036794_erythomycin"/>
</dbReference>
<proteinExistence type="predicted"/>
<dbReference type="GO" id="GO:0046677">
    <property type="term" value="P:response to antibiotic"/>
    <property type="evidence" value="ECO:0007669"/>
    <property type="project" value="InterPro"/>
</dbReference>
<evidence type="ECO:0008006" key="3">
    <source>
        <dbReference type="Google" id="ProtNLM"/>
    </source>
</evidence>
<gene>
    <name evidence="1" type="ORF">AJ80_03588</name>
</gene>
<dbReference type="OrthoDB" id="413649at2759"/>
<dbReference type="PANTHER" id="PTHR31299">
    <property type="entry name" value="ESTERASE, PUTATIVE (AFU_ORTHOLOGUE AFUA_1G05850)-RELATED"/>
    <property type="match status" value="1"/>
</dbReference>
<dbReference type="EMBL" id="PDNA01000040">
    <property type="protein sequence ID" value="PGH20442.1"/>
    <property type="molecule type" value="Genomic_DNA"/>
</dbReference>